<feature type="region of interest" description="Disordered" evidence="8">
    <location>
        <begin position="1598"/>
        <end position="1671"/>
    </location>
</feature>
<dbReference type="CDD" id="cd09233">
    <property type="entry name" value="ACE1-Sec16-like"/>
    <property type="match status" value="1"/>
</dbReference>
<feature type="region of interest" description="Disordered" evidence="8">
    <location>
        <begin position="1548"/>
        <end position="1586"/>
    </location>
</feature>
<feature type="compositionally biased region" description="Pro residues" evidence="8">
    <location>
        <begin position="1891"/>
        <end position="1902"/>
    </location>
</feature>
<comment type="subcellular location">
    <subcellularLocation>
        <location evidence="1">Endoplasmic reticulum membrane</location>
        <topology evidence="1">Peripheral membrane protein</topology>
        <orientation evidence="1">Cytoplasmic side</orientation>
    </subcellularLocation>
</comment>
<feature type="compositionally biased region" description="Basic and acidic residues" evidence="8">
    <location>
        <begin position="1767"/>
        <end position="1797"/>
    </location>
</feature>
<evidence type="ECO:0000256" key="6">
    <source>
        <dbReference type="ARBA" id="ARBA00024687"/>
    </source>
</evidence>
<dbReference type="GO" id="GO:0016192">
    <property type="term" value="P:vesicle-mediated transport"/>
    <property type="evidence" value="ECO:0007669"/>
    <property type="project" value="UniProtKB-KW"/>
</dbReference>
<feature type="compositionally biased region" description="Polar residues" evidence="8">
    <location>
        <begin position="1655"/>
        <end position="1665"/>
    </location>
</feature>
<dbReference type="Pfam" id="PF12932">
    <property type="entry name" value="Sec16"/>
    <property type="match status" value="1"/>
</dbReference>
<feature type="compositionally biased region" description="Pro residues" evidence="8">
    <location>
        <begin position="1931"/>
        <end position="1943"/>
    </location>
</feature>
<keyword evidence="7" id="KW-0653">Protein transport</keyword>
<accession>A0A066VWV2</accession>
<keyword evidence="7" id="KW-0472">Membrane</keyword>
<dbReference type="GeneID" id="25264398"/>
<dbReference type="Proteomes" id="UP000027361">
    <property type="component" value="Unassembled WGS sequence"/>
</dbReference>
<keyword evidence="12" id="KW-1185">Reference proteome</keyword>
<feature type="region of interest" description="Disordered" evidence="8">
    <location>
        <begin position="995"/>
        <end position="1048"/>
    </location>
</feature>
<feature type="domain" description="Sec16 Sec23-binding" evidence="9">
    <location>
        <begin position="1252"/>
        <end position="1550"/>
    </location>
</feature>
<dbReference type="EMBL" id="JMSN01000038">
    <property type="protein sequence ID" value="KDN45951.1"/>
    <property type="molecule type" value="Genomic_DNA"/>
</dbReference>
<evidence type="ECO:0000256" key="5">
    <source>
        <dbReference type="ARBA" id="ARBA00022892"/>
    </source>
</evidence>
<name>A0A066VWV2_TILAU</name>
<sequence>MSASSPPDAGPDPATHDAVDSATTTSEPSASVPAPAHAGSPAEVQTEVVNAVEESKHVSAATAAVLEAEPEAQTNGFSPTADGGNEGFKALPCSIIASELAAPAQEDRPADSQDTLSAASEDTPAPVPFSAVPEHEPQSEPAQATEAQDLASTAEEEAAAQADPESAEKSVDAAKVSLLPAEAEAAPAPTKPAVGHKAAQLSVANAASLFGDDSFNLSGFGGPETVPEEESQPGKDVFGTVPAFDIGDADPYTGQQQLQHQRSLDLFTAILPAATSQAQNLAALQPPVSTAGGDHISSPTGLFGSSGEADDWLNASGVGAGELAATGQEAGYDAQHYEGQGEYTAGEGASQIQQYDPYGGQQVSDYGQWYAQEGQQQREQGVYYGDGQSSTEMDAGMGYYEQGQTYDYSDQQQNGGAYDPNGGYGAPYEPAYPNALAAYGAPVAAADPYAPAPDASTTAPGDAYAPDAGRQYDQTFAQQLADPYASYAAQLPAQTTNMLAPPPATGIAASLPPPLMAGTTALSKDAGSYAYDAPIPDKPVKGRGGRRSAAPSYFGEVEPPQQLAVNDYSQQGYYMQDPHGQAQEQIYEAYGQGQSAHEVYGLDSPHVNGKQAGAGDKVYNYQQPAAEGQTFDYCQQEGAYVQPTAVNDAYDQYQAYNEGQGQQYQDGCSQQDQFFQAEHSEIQECAQEQQGYADQGENAAHAPYHSYSPQAYNDPEGDNGSAGAFNGAEDPEVGFEAPRASVEGGENEAADATPTLHASTVDMAHHPPEGGPIGAVAPELQVEGAALALGDLHISGATGGHHAKGTDRAPTPPRATDMRHQSSWVGSLEQAAEQHDGMPYADHTAQDPAVREEQSPRSAHAPTTNGEYNERTPSAAAGLPVDFPSNGPHSDGPAAQTSYDLYAHASHGQDNGQVYDPYTPSTQANDPVQSFANDPYILAPTSHDPYSYVPTEVRDSEGVAHKEEGVIANAYEGQQLFDPYSHGVNAPSYGFSVPTANETDPSRTVQHGRDVSNTYAPSSHASSEDLYPPHQPTLQSRADAEFPDPAEERQRARIPLVAFALDGKMATFFPGKSRKVATMGGYAAAYGGGVGSEQEVTIRDLSDFVASSSYGSLFDPLEFSGPAFDGAAPASAIARATGSSSALKAKKAAMLKFLQQRIQEASLGIGYLRQTGDAAECSNRSPEEAEDRVFMLRLLIFLLEHDGGQANSATFESAAVDLFRAVSHERRPKADSARAPSETLVAQPRFPSMEHIQQLLIEGKRKEAVDLAVQGRLFAHALVIASSMDKDTWRATVEQFISDEVRGSSDAIDGTGLFGLQVAYSHLGGQTPLAMRDLFHSECNASAVHSHWPVAVATLLGNRITADNSNLIAVGDALAMKGRVEAAHCCYLMSSPAQALGGADATSSRIVLLGSRNPTADPSYRTNLDFIIMTEILEFALGLAPVSKGTEPFTGLPRLQAFRLLHAYQLAELGEKTRAQKYCDAVAGVIKGSKPSPYLHRMLLTQLKELSDRLTGAPTLDAGGSWVGRKMPRATLDGVWGALEGSFTKFIAGEDDTSGQRPGGPGGTGKPTIGPFSHYSAITPDATSGGVSRVQSMADFGATAARSPPSSRAPSALGFYSGRAESPTHRASSALSSRKASNVNSRRLERDASEVGSDYNYNGNGSRSFATDDAPWPEVPGVSMGREPGHLDTFPSHINSFEQDADMKTPLALQFLSTVDECGQDGSYQPRSPAVPTAAREEPTLASMSAPYDDAEGDDDLGLGNSNGKKLQSEQDGKGELRVQRASVEKENDAPNEEVKPGLKASPSGSWLGRWWGKKEDAPKAKKAHLGEEKSFYYDPELKRWVNKKAGDSASKPATPPPPPRSKAPSPASASMPDSDSKRSSFESGSASGGPPSPGRAAPPPRARSNLADPSQPAASQSLLRPSSAAAAPPGVGPLPAPGPGPPRGTGAGKKKPIKSRYVVVD</sequence>
<evidence type="ECO:0000256" key="1">
    <source>
        <dbReference type="ARBA" id="ARBA00004397"/>
    </source>
</evidence>
<dbReference type="GO" id="GO:0070973">
    <property type="term" value="P:protein localization to endoplasmic reticulum exit site"/>
    <property type="evidence" value="ECO:0007669"/>
    <property type="project" value="TreeGrafter"/>
</dbReference>
<dbReference type="PANTHER" id="PTHR13402:SF6">
    <property type="entry name" value="SECRETORY 16, ISOFORM I"/>
    <property type="match status" value="1"/>
</dbReference>
<feature type="region of interest" description="Disordered" evidence="8">
    <location>
        <begin position="691"/>
        <end position="732"/>
    </location>
</feature>
<keyword evidence="3 7" id="KW-0813">Transport</keyword>
<feature type="compositionally biased region" description="Low complexity" evidence="8">
    <location>
        <begin position="1863"/>
        <end position="1874"/>
    </location>
</feature>
<evidence type="ECO:0000256" key="7">
    <source>
        <dbReference type="RuleBase" id="RU364101"/>
    </source>
</evidence>
<feature type="compositionally biased region" description="Polar residues" evidence="8">
    <location>
        <begin position="995"/>
        <end position="1021"/>
    </location>
</feature>
<feature type="region of interest" description="Disordered" evidence="8">
    <location>
        <begin position="1720"/>
        <end position="1962"/>
    </location>
</feature>
<keyword evidence="7" id="KW-0072">Autophagy</keyword>
<feature type="compositionally biased region" description="Low complexity" evidence="8">
    <location>
        <begin position="1626"/>
        <end position="1637"/>
    </location>
</feature>
<dbReference type="InParanoid" id="A0A066VWV2"/>
<evidence type="ECO:0000256" key="2">
    <source>
        <dbReference type="ARBA" id="ARBA00005927"/>
    </source>
</evidence>
<dbReference type="FunCoup" id="A0A066VWV2">
    <property type="interactions" value="38"/>
</dbReference>
<proteinExistence type="inferred from homology"/>
<dbReference type="GO" id="GO:0015031">
    <property type="term" value="P:protein transport"/>
    <property type="evidence" value="ECO:0007669"/>
    <property type="project" value="UniProtKB-KW"/>
</dbReference>
<gene>
    <name evidence="11" type="ORF">K437DRAFT_256366</name>
</gene>
<keyword evidence="4 7" id="KW-0256">Endoplasmic reticulum</keyword>
<dbReference type="GO" id="GO:0006914">
    <property type="term" value="P:autophagy"/>
    <property type="evidence" value="ECO:0007669"/>
    <property type="project" value="UniProtKB-KW"/>
</dbReference>
<feature type="compositionally biased region" description="Low complexity" evidence="8">
    <location>
        <begin position="1913"/>
        <end position="1930"/>
    </location>
</feature>
<dbReference type="InterPro" id="IPR024298">
    <property type="entry name" value="Sec16_Sec23-bd"/>
</dbReference>
<dbReference type="Pfam" id="PF12931">
    <property type="entry name" value="TPR_Sec16"/>
    <property type="match status" value="1"/>
</dbReference>
<feature type="region of interest" description="Disordered" evidence="8">
    <location>
        <begin position="796"/>
        <end position="933"/>
    </location>
</feature>
<dbReference type="OrthoDB" id="8918678at2759"/>
<dbReference type="PANTHER" id="PTHR13402">
    <property type="entry name" value="RGPR-RELATED"/>
    <property type="match status" value="1"/>
</dbReference>
<feature type="region of interest" description="Disordered" evidence="8">
    <location>
        <begin position="533"/>
        <end position="553"/>
    </location>
</feature>
<dbReference type="STRING" id="1037660.A0A066VWV2"/>
<dbReference type="InterPro" id="IPR024340">
    <property type="entry name" value="Sec16_CCD"/>
</dbReference>
<organism evidence="11 12">
    <name type="scientific">Tilletiaria anomala (strain ATCC 24038 / CBS 436.72 / UBC 951)</name>
    <dbReference type="NCBI Taxonomy" id="1037660"/>
    <lineage>
        <taxon>Eukaryota</taxon>
        <taxon>Fungi</taxon>
        <taxon>Dikarya</taxon>
        <taxon>Basidiomycota</taxon>
        <taxon>Ustilaginomycotina</taxon>
        <taxon>Exobasidiomycetes</taxon>
        <taxon>Georgefischeriales</taxon>
        <taxon>Tilletiariaceae</taxon>
        <taxon>Tilletiaria</taxon>
    </lineage>
</organism>
<dbReference type="GO" id="GO:0070971">
    <property type="term" value="C:endoplasmic reticulum exit site"/>
    <property type="evidence" value="ECO:0007669"/>
    <property type="project" value="TreeGrafter"/>
</dbReference>
<comment type="similarity">
    <text evidence="2 7">Belongs to the SEC16 family.</text>
</comment>
<evidence type="ECO:0000259" key="10">
    <source>
        <dbReference type="Pfam" id="PF12932"/>
    </source>
</evidence>
<evidence type="ECO:0000256" key="8">
    <source>
        <dbReference type="SAM" id="MobiDB-lite"/>
    </source>
</evidence>
<comment type="function">
    <text evidence="6 7">Involved in the initiation of assembly of the COPII coat required for the formation of transport vesicles from the endoplasmic reticulum (ER) and the selection of cargo molecules. Also involved in autophagy.</text>
</comment>
<evidence type="ECO:0000313" key="12">
    <source>
        <dbReference type="Proteomes" id="UP000027361"/>
    </source>
</evidence>
<reference evidence="11 12" key="1">
    <citation type="submission" date="2014-05" db="EMBL/GenBank/DDBJ databases">
        <title>Draft genome sequence of a rare smut relative, Tilletiaria anomala UBC 951.</title>
        <authorList>
            <consortium name="DOE Joint Genome Institute"/>
            <person name="Toome M."/>
            <person name="Kuo A."/>
            <person name="Henrissat B."/>
            <person name="Lipzen A."/>
            <person name="Tritt A."/>
            <person name="Yoshinaga Y."/>
            <person name="Zane M."/>
            <person name="Barry K."/>
            <person name="Grigoriev I.V."/>
            <person name="Spatafora J.W."/>
            <person name="Aimea M.C."/>
        </authorList>
    </citation>
    <scope>NUCLEOTIDE SEQUENCE [LARGE SCALE GENOMIC DNA]</scope>
    <source>
        <strain evidence="11 12">UBC 951</strain>
    </source>
</reference>
<feature type="region of interest" description="Disordered" evidence="8">
    <location>
        <begin position="1"/>
        <end position="172"/>
    </location>
</feature>
<dbReference type="GO" id="GO:0012507">
    <property type="term" value="C:ER to Golgi transport vesicle membrane"/>
    <property type="evidence" value="ECO:0007669"/>
    <property type="project" value="TreeGrafter"/>
</dbReference>
<protein>
    <recommendedName>
        <fullName evidence="7">Protein transport protein sec16</fullName>
    </recommendedName>
</protein>
<dbReference type="Gene3D" id="1.25.40.1030">
    <property type="match status" value="1"/>
</dbReference>
<feature type="compositionally biased region" description="Basic and acidic residues" evidence="8">
    <location>
        <begin position="1813"/>
        <end position="1840"/>
    </location>
</feature>
<dbReference type="GO" id="GO:0007030">
    <property type="term" value="P:Golgi organization"/>
    <property type="evidence" value="ECO:0007669"/>
    <property type="project" value="TreeGrafter"/>
</dbReference>
<feature type="domain" description="Sec16 central conserved" evidence="10">
    <location>
        <begin position="1054"/>
        <end position="1203"/>
    </location>
</feature>
<dbReference type="HOGENOM" id="CLU_234584_0_0_1"/>
<dbReference type="RefSeq" id="XP_013243389.1">
    <property type="nucleotide sequence ID" value="XM_013387935.1"/>
</dbReference>
<dbReference type="GO" id="GO:0005789">
    <property type="term" value="C:endoplasmic reticulum membrane"/>
    <property type="evidence" value="ECO:0007669"/>
    <property type="project" value="UniProtKB-SubCell"/>
</dbReference>
<evidence type="ECO:0000259" key="9">
    <source>
        <dbReference type="Pfam" id="PF12931"/>
    </source>
</evidence>
<feature type="compositionally biased region" description="Low complexity" evidence="8">
    <location>
        <begin position="1600"/>
        <end position="1612"/>
    </location>
</feature>
<evidence type="ECO:0000313" key="11">
    <source>
        <dbReference type="EMBL" id="KDN45951.1"/>
    </source>
</evidence>
<keyword evidence="5 7" id="KW-0931">ER-Golgi transport</keyword>
<feature type="compositionally biased region" description="Polar residues" evidence="8">
    <location>
        <begin position="919"/>
        <end position="932"/>
    </location>
</feature>
<comment type="caution">
    <text evidence="11">The sequence shown here is derived from an EMBL/GenBank/DDBJ whole genome shotgun (WGS) entry which is preliminary data.</text>
</comment>
<feature type="compositionally biased region" description="Low complexity" evidence="8">
    <location>
        <begin position="1"/>
        <end position="13"/>
    </location>
</feature>
<evidence type="ECO:0000256" key="4">
    <source>
        <dbReference type="ARBA" id="ARBA00022824"/>
    </source>
</evidence>
<evidence type="ECO:0000256" key="3">
    <source>
        <dbReference type="ARBA" id="ARBA00022448"/>
    </source>
</evidence>